<accession>A0AB35U1I3</accession>
<dbReference type="EMBL" id="JALBUR010000007">
    <property type="protein sequence ID" value="MDX8419315.1"/>
    <property type="molecule type" value="Genomic_DNA"/>
</dbReference>
<reference evidence="1 2" key="1">
    <citation type="submission" date="2022-03" db="EMBL/GenBank/DDBJ databases">
        <title>Novel taxa within the pig intestine.</title>
        <authorList>
            <person name="Wylensek D."/>
            <person name="Bishof K."/>
            <person name="Afrizal A."/>
            <person name="Clavel T."/>
        </authorList>
    </citation>
    <scope>NUCLEOTIDE SEQUENCE [LARGE SCALE GENOMIC DNA]</scope>
    <source>
        <strain evidence="1 2">CLA-KB-P133</strain>
    </source>
</reference>
<dbReference type="AlphaFoldDB" id="A0AB35U1I3"/>
<proteinExistence type="predicted"/>
<gene>
    <name evidence="1" type="ORF">MOZ60_04310</name>
</gene>
<evidence type="ECO:0000313" key="1">
    <source>
        <dbReference type="EMBL" id="MDX8419315.1"/>
    </source>
</evidence>
<keyword evidence="2" id="KW-1185">Reference proteome</keyword>
<name>A0AB35U1I3_9FIRM</name>
<evidence type="ECO:0000313" key="2">
    <source>
        <dbReference type="Proteomes" id="UP001286174"/>
    </source>
</evidence>
<comment type="caution">
    <text evidence="1">The sequence shown here is derived from an EMBL/GenBank/DDBJ whole genome shotgun (WGS) entry which is preliminary data.</text>
</comment>
<protein>
    <submittedName>
        <fullName evidence="1">Uncharacterized protein</fullName>
    </submittedName>
</protein>
<organism evidence="1 2">
    <name type="scientific">Grylomicrobium aquisgranensis</name>
    <dbReference type="NCBI Taxonomy" id="2926318"/>
    <lineage>
        <taxon>Bacteria</taxon>
        <taxon>Bacillati</taxon>
        <taxon>Bacillota</taxon>
        <taxon>Erysipelotrichia</taxon>
        <taxon>Erysipelotrichales</taxon>
        <taxon>Erysipelotrichaceae</taxon>
        <taxon>Grylomicrobium</taxon>
    </lineage>
</organism>
<dbReference type="RefSeq" id="WP_370595780.1">
    <property type="nucleotide sequence ID" value="NZ_JALBUR010000007.1"/>
</dbReference>
<dbReference type="Proteomes" id="UP001286174">
    <property type="component" value="Unassembled WGS sequence"/>
</dbReference>
<sequence>MIKSIQIKSEESTFLMPQENQEIEQHLTVSSSGRVWLSRFGFSLSSGHILLKREYAKIAEDRVSTLFAYLAEYSRHPSDLCACDTGNWTLTIRYDDRPALTLNGSMIDQVYAGDVNVSRWIRRHIPLQDLMAFGDEEA</sequence>